<feature type="transmembrane region" description="Helical" evidence="9">
    <location>
        <begin position="181"/>
        <end position="202"/>
    </location>
</feature>
<dbReference type="InterPro" id="IPR022764">
    <property type="entry name" value="Peptidase_S54_rhomboid_dom"/>
</dbReference>
<feature type="active site" description="Nucleophile" evidence="8">
    <location>
        <position position="245"/>
    </location>
</feature>
<dbReference type="InterPro" id="IPR002048">
    <property type="entry name" value="EF_hand_dom"/>
</dbReference>
<dbReference type="PROSITE" id="PS00018">
    <property type="entry name" value="EF_HAND_1"/>
    <property type="match status" value="1"/>
</dbReference>
<dbReference type="Pfam" id="PF01694">
    <property type="entry name" value="Rhomboid"/>
    <property type="match status" value="1"/>
</dbReference>
<keyword evidence="3 9" id="KW-0812">Transmembrane</keyword>
<evidence type="ECO:0000256" key="2">
    <source>
        <dbReference type="ARBA" id="ARBA00009045"/>
    </source>
</evidence>
<dbReference type="EMBL" id="OU896717">
    <property type="protein sequence ID" value="CAG9814958.1"/>
    <property type="molecule type" value="Genomic_DNA"/>
</dbReference>
<feature type="active site" evidence="8">
    <location>
        <position position="305"/>
    </location>
</feature>
<dbReference type="InterPro" id="IPR017213">
    <property type="entry name" value="Peptidase_S54_rhomboid_met"/>
</dbReference>
<dbReference type="GO" id="GO:0004252">
    <property type="term" value="F:serine-type endopeptidase activity"/>
    <property type="evidence" value="ECO:0007669"/>
    <property type="project" value="UniProtKB-UniRule"/>
</dbReference>
<evidence type="ECO:0000256" key="1">
    <source>
        <dbReference type="ARBA" id="ARBA00004141"/>
    </source>
</evidence>
<dbReference type="PANTHER" id="PTHR45840:SF8">
    <property type="entry name" value="RHOMBOID PROTEASE"/>
    <property type="match status" value="1"/>
</dbReference>
<evidence type="ECO:0000313" key="11">
    <source>
        <dbReference type="EMBL" id="CAG9814958.1"/>
    </source>
</evidence>
<comment type="similarity">
    <text evidence="2 7">Belongs to the peptidase S54 family.</text>
</comment>
<dbReference type="AlphaFoldDB" id="A0A9N9SDD0"/>
<proteinExistence type="inferred from homology"/>
<dbReference type="SMART" id="SM00054">
    <property type="entry name" value="EFh"/>
    <property type="match status" value="2"/>
</dbReference>
<keyword evidence="5 9" id="KW-1133">Transmembrane helix</keyword>
<keyword evidence="4" id="KW-0106">Calcium</keyword>
<feature type="transmembrane region" description="Helical" evidence="9">
    <location>
        <begin position="214"/>
        <end position="234"/>
    </location>
</feature>
<reference evidence="11" key="2">
    <citation type="submission" date="2022-10" db="EMBL/GenBank/DDBJ databases">
        <authorList>
            <consortium name="ENA_rothamsted_submissions"/>
            <consortium name="culmorum"/>
            <person name="King R."/>
        </authorList>
    </citation>
    <scope>NUCLEOTIDE SEQUENCE</scope>
</reference>
<keyword evidence="12" id="KW-1185">Reference proteome</keyword>
<dbReference type="InterPro" id="IPR018247">
    <property type="entry name" value="EF_Hand_1_Ca_BS"/>
</dbReference>
<dbReference type="OrthoDB" id="418595at2759"/>
<evidence type="ECO:0000259" key="10">
    <source>
        <dbReference type="PROSITE" id="PS50222"/>
    </source>
</evidence>
<evidence type="ECO:0000256" key="3">
    <source>
        <dbReference type="ARBA" id="ARBA00022692"/>
    </source>
</evidence>
<dbReference type="GO" id="GO:0016020">
    <property type="term" value="C:membrane"/>
    <property type="evidence" value="ECO:0007669"/>
    <property type="project" value="UniProtKB-SubCell"/>
</dbReference>
<dbReference type="InterPro" id="IPR051739">
    <property type="entry name" value="Rhomboid_IM_Serine_Proteases"/>
</dbReference>
<dbReference type="SUPFAM" id="SSF47473">
    <property type="entry name" value="EF-hand"/>
    <property type="match status" value="1"/>
</dbReference>
<dbReference type="PROSITE" id="PS50222">
    <property type="entry name" value="EF_HAND_2"/>
    <property type="match status" value="2"/>
</dbReference>
<feature type="transmembrane region" description="Helical" evidence="9">
    <location>
        <begin position="300"/>
        <end position="320"/>
    </location>
</feature>
<keyword evidence="6 9" id="KW-0472">Membrane</keyword>
<evidence type="ECO:0000256" key="6">
    <source>
        <dbReference type="ARBA" id="ARBA00023136"/>
    </source>
</evidence>
<feature type="domain" description="EF-hand" evidence="10">
    <location>
        <begin position="20"/>
        <end position="54"/>
    </location>
</feature>
<name>A0A9N9SDD0_PHACE</name>
<dbReference type="SUPFAM" id="SSF144091">
    <property type="entry name" value="Rhomboid-like"/>
    <property type="match status" value="1"/>
</dbReference>
<dbReference type="GO" id="GO:0005509">
    <property type="term" value="F:calcium ion binding"/>
    <property type="evidence" value="ECO:0007669"/>
    <property type="project" value="InterPro"/>
</dbReference>
<dbReference type="CDD" id="cd00051">
    <property type="entry name" value="EFh"/>
    <property type="match status" value="1"/>
</dbReference>
<dbReference type="InterPro" id="IPR035952">
    <property type="entry name" value="Rhomboid-like_sf"/>
</dbReference>
<evidence type="ECO:0000256" key="7">
    <source>
        <dbReference type="PIRNR" id="PIRNR037470"/>
    </source>
</evidence>
<comment type="subcellular location">
    <subcellularLocation>
        <location evidence="1">Membrane</location>
        <topology evidence="1">Multi-pass membrane protein</topology>
    </subcellularLocation>
</comment>
<evidence type="ECO:0000256" key="9">
    <source>
        <dbReference type="SAM" id="Phobius"/>
    </source>
</evidence>
<dbReference type="Gene3D" id="1.10.238.10">
    <property type="entry name" value="EF-hand"/>
    <property type="match status" value="1"/>
</dbReference>
<dbReference type="Gene3D" id="1.20.1540.10">
    <property type="entry name" value="Rhomboid-like"/>
    <property type="match status" value="1"/>
</dbReference>
<feature type="domain" description="EF-hand" evidence="10">
    <location>
        <begin position="55"/>
        <end position="90"/>
    </location>
</feature>
<feature type="transmembrane region" description="Helical" evidence="9">
    <location>
        <begin position="240"/>
        <end position="261"/>
    </location>
</feature>
<dbReference type="PANTHER" id="PTHR45840">
    <property type="entry name" value="RHOMBOID-RELATED PROTEIN"/>
    <property type="match status" value="1"/>
</dbReference>
<accession>A0A9N9SDD0</accession>
<dbReference type="InterPro" id="IPR011992">
    <property type="entry name" value="EF-hand-dom_pair"/>
</dbReference>
<dbReference type="Pfam" id="PF13499">
    <property type="entry name" value="EF-hand_7"/>
    <property type="match status" value="1"/>
</dbReference>
<evidence type="ECO:0000313" key="12">
    <source>
        <dbReference type="Proteomes" id="UP001153737"/>
    </source>
</evidence>
<evidence type="ECO:0000256" key="4">
    <source>
        <dbReference type="ARBA" id="ARBA00022837"/>
    </source>
</evidence>
<dbReference type="Proteomes" id="UP001153737">
    <property type="component" value="Chromosome 11"/>
</dbReference>
<organism evidence="11 12">
    <name type="scientific">Phaedon cochleariae</name>
    <name type="common">Mustard beetle</name>
    <dbReference type="NCBI Taxonomy" id="80249"/>
    <lineage>
        <taxon>Eukaryota</taxon>
        <taxon>Metazoa</taxon>
        <taxon>Ecdysozoa</taxon>
        <taxon>Arthropoda</taxon>
        <taxon>Hexapoda</taxon>
        <taxon>Insecta</taxon>
        <taxon>Pterygota</taxon>
        <taxon>Neoptera</taxon>
        <taxon>Endopterygota</taxon>
        <taxon>Coleoptera</taxon>
        <taxon>Polyphaga</taxon>
        <taxon>Cucujiformia</taxon>
        <taxon>Chrysomeloidea</taxon>
        <taxon>Chrysomelidae</taxon>
        <taxon>Chrysomelinae</taxon>
        <taxon>Chrysomelini</taxon>
        <taxon>Phaedon</taxon>
    </lineage>
</organism>
<gene>
    <name evidence="11" type="ORF">PHAECO_LOCUS2657</name>
</gene>
<dbReference type="PIRSF" id="PIRSF037470">
    <property type="entry name" value="Rhomboid"/>
    <property type="match status" value="1"/>
</dbReference>
<evidence type="ECO:0000256" key="8">
    <source>
        <dbReference type="PIRSR" id="PIRSR037470-50"/>
    </source>
</evidence>
<feature type="transmembrane region" description="Helical" evidence="9">
    <location>
        <begin position="273"/>
        <end position="294"/>
    </location>
</feature>
<feature type="transmembrane region" description="Helical" evidence="9">
    <location>
        <begin position="332"/>
        <end position="354"/>
    </location>
</feature>
<sequence>MRNENEVVDLELSPLTGEDRKHQYYRSIFDKYDKNHSGIIELKELKELIIHDDDIPEQLVEKIYKAADQNKDGQIDFDEFLSMITSKHYKGLFQNYMNIYIRNVLPQRRQNDSDKVEIDGVYEESYTCCPPPIAMVVISAFELACYVMDEATEKDSTLNNSGVTAKMFIYNPYHREECWRFFTYMFVHIGYMHLAMNLFVQLALGVPLEMVHHWWRVLIVYFAGVIAGSLGTSVADPGVFLAGASGGVYALVTAHIAAILMNWKDMSFPHFQLLFFIILCTLDVGSTIYNRYWLDTNQNIGYTAHLAGALAGLLVGIWVLRNFNATKRESYLWWGAVLIYGVCMGVLVLMNVVWTDHFLKIR</sequence>
<protein>
    <recommendedName>
        <fullName evidence="10">EF-hand domain-containing protein</fullName>
    </recommendedName>
</protein>
<reference evidence="11" key="1">
    <citation type="submission" date="2022-01" db="EMBL/GenBank/DDBJ databases">
        <authorList>
            <person name="King R."/>
        </authorList>
    </citation>
    <scope>NUCLEOTIDE SEQUENCE</scope>
</reference>
<evidence type="ECO:0000256" key="5">
    <source>
        <dbReference type="ARBA" id="ARBA00022989"/>
    </source>
</evidence>